<evidence type="ECO:0000313" key="2">
    <source>
        <dbReference type="EMBL" id="KAB1199610.1"/>
    </source>
</evidence>
<dbReference type="AlphaFoldDB" id="A0A6A1UKE6"/>
<dbReference type="InterPro" id="IPR001680">
    <property type="entry name" value="WD40_rpt"/>
</dbReference>
<protein>
    <submittedName>
        <fullName evidence="2">Transcription initiation factor TFIID subunit 5</fullName>
    </submittedName>
</protein>
<evidence type="ECO:0000313" key="3">
    <source>
        <dbReference type="Proteomes" id="UP000516437"/>
    </source>
</evidence>
<sequence>MGNLNCSSISHDGSLVAGGFSDSSLKIWDMAKLGQEGYVSLGKESPAAPVFPLTSKTTKENAAIIGEKGVRG</sequence>
<feature type="repeat" description="WD" evidence="1">
    <location>
        <begin position="1"/>
        <end position="30"/>
    </location>
</feature>
<gene>
    <name evidence="2" type="ORF">CJ030_MR0G019217</name>
</gene>
<keyword evidence="3" id="KW-1185">Reference proteome</keyword>
<dbReference type="PROSITE" id="PS50082">
    <property type="entry name" value="WD_REPEATS_2"/>
    <property type="match status" value="1"/>
</dbReference>
<dbReference type="EMBL" id="RXIC02000446">
    <property type="protein sequence ID" value="KAB1199610.1"/>
    <property type="molecule type" value="Genomic_DNA"/>
</dbReference>
<evidence type="ECO:0000256" key="1">
    <source>
        <dbReference type="PROSITE-ProRule" id="PRU00221"/>
    </source>
</evidence>
<dbReference type="OrthoDB" id="10494413at2759"/>
<keyword evidence="2" id="KW-0396">Initiation factor</keyword>
<dbReference type="Proteomes" id="UP000516437">
    <property type="component" value="Unassembled WGS sequence"/>
</dbReference>
<proteinExistence type="predicted"/>
<name>A0A6A1UKE6_9ROSI</name>
<accession>A0A6A1UKE6</accession>
<keyword evidence="1" id="KW-0853">WD repeat</keyword>
<keyword evidence="2" id="KW-0648">Protein biosynthesis</keyword>
<organism evidence="2 3">
    <name type="scientific">Morella rubra</name>
    <name type="common">Chinese bayberry</name>
    <dbReference type="NCBI Taxonomy" id="262757"/>
    <lineage>
        <taxon>Eukaryota</taxon>
        <taxon>Viridiplantae</taxon>
        <taxon>Streptophyta</taxon>
        <taxon>Embryophyta</taxon>
        <taxon>Tracheophyta</taxon>
        <taxon>Spermatophyta</taxon>
        <taxon>Magnoliopsida</taxon>
        <taxon>eudicotyledons</taxon>
        <taxon>Gunneridae</taxon>
        <taxon>Pentapetalae</taxon>
        <taxon>rosids</taxon>
        <taxon>fabids</taxon>
        <taxon>Fagales</taxon>
        <taxon>Myricaceae</taxon>
        <taxon>Morella</taxon>
    </lineage>
</organism>
<dbReference type="PROSITE" id="PS00678">
    <property type="entry name" value="WD_REPEATS_1"/>
    <property type="match status" value="1"/>
</dbReference>
<comment type="caution">
    <text evidence="2">The sequence shown here is derived from an EMBL/GenBank/DDBJ whole genome shotgun (WGS) entry which is preliminary data.</text>
</comment>
<reference evidence="2 3" key="1">
    <citation type="journal article" date="2019" name="Plant Biotechnol. J.">
        <title>The red bayberry genome and genetic basis of sex determination.</title>
        <authorList>
            <person name="Jia H.M."/>
            <person name="Jia H.J."/>
            <person name="Cai Q.L."/>
            <person name="Wang Y."/>
            <person name="Zhao H.B."/>
            <person name="Yang W.F."/>
            <person name="Wang G.Y."/>
            <person name="Li Y.H."/>
            <person name="Zhan D.L."/>
            <person name="Shen Y.T."/>
            <person name="Niu Q.F."/>
            <person name="Chang L."/>
            <person name="Qiu J."/>
            <person name="Zhao L."/>
            <person name="Xie H.B."/>
            <person name="Fu W.Y."/>
            <person name="Jin J."/>
            <person name="Li X.W."/>
            <person name="Jiao Y."/>
            <person name="Zhou C.C."/>
            <person name="Tu T."/>
            <person name="Chai C.Y."/>
            <person name="Gao J.L."/>
            <person name="Fan L.J."/>
            <person name="van de Weg E."/>
            <person name="Wang J.Y."/>
            <person name="Gao Z.S."/>
        </authorList>
    </citation>
    <scope>NUCLEOTIDE SEQUENCE [LARGE SCALE GENOMIC DNA]</scope>
    <source>
        <tissue evidence="2">Leaves</tissue>
    </source>
</reference>
<dbReference type="GO" id="GO:0003743">
    <property type="term" value="F:translation initiation factor activity"/>
    <property type="evidence" value="ECO:0007669"/>
    <property type="project" value="UniProtKB-KW"/>
</dbReference>
<dbReference type="InterPro" id="IPR019775">
    <property type="entry name" value="WD40_repeat_CS"/>
</dbReference>